<comment type="caution">
    <text evidence="1">The sequence shown here is derived from an EMBL/GenBank/DDBJ whole genome shotgun (WGS) entry which is preliminary data.</text>
</comment>
<dbReference type="RefSeq" id="WP_094582141.1">
    <property type="nucleotide sequence ID" value="NZ_NHPB01000002.1"/>
</dbReference>
<evidence type="ECO:0000313" key="2">
    <source>
        <dbReference type="Proteomes" id="UP000216758"/>
    </source>
</evidence>
<evidence type="ECO:0000313" key="1">
    <source>
        <dbReference type="EMBL" id="OYR73484.1"/>
    </source>
</evidence>
<proteinExistence type="predicted"/>
<protein>
    <submittedName>
        <fullName evidence="1">Uncharacterized protein</fullName>
    </submittedName>
</protein>
<dbReference type="Proteomes" id="UP000216758">
    <property type="component" value="Unassembled WGS sequence"/>
</dbReference>
<accession>A0A256JX51</accession>
<organism evidence="1 2">
    <name type="scientific">Halorubrum ezzemoulense</name>
    <name type="common">Halorubrum chaoviator</name>
    <dbReference type="NCBI Taxonomy" id="337243"/>
    <lineage>
        <taxon>Archaea</taxon>
        <taxon>Methanobacteriati</taxon>
        <taxon>Methanobacteriota</taxon>
        <taxon>Stenosarchaea group</taxon>
        <taxon>Halobacteria</taxon>
        <taxon>Halobacteriales</taxon>
        <taxon>Haloferacaceae</taxon>
        <taxon>Halorubrum</taxon>
    </lineage>
</organism>
<gene>
    <name evidence="1" type="ORF">DJ78_00015</name>
</gene>
<reference evidence="1 2" key="1">
    <citation type="journal article" date="2014" name="Front. Microbiol.">
        <title>Population and genomic analysis of the genus Halorubrum.</title>
        <authorList>
            <person name="Fullmer M.S."/>
            <person name="Soucy S.M."/>
            <person name="Swithers K.S."/>
            <person name="Makkay A.M."/>
            <person name="Wheeler R."/>
            <person name="Ventosa A."/>
            <person name="Gogarten J.P."/>
            <person name="Papke R.T."/>
        </authorList>
    </citation>
    <scope>NUCLEOTIDE SEQUENCE [LARGE SCALE GENOMIC DNA]</scope>
    <source>
        <strain evidence="1 2">G37</strain>
    </source>
</reference>
<dbReference type="AlphaFoldDB" id="A0A256JX51"/>
<dbReference type="EMBL" id="NHPB01000002">
    <property type="protein sequence ID" value="OYR73484.1"/>
    <property type="molecule type" value="Genomic_DNA"/>
</dbReference>
<name>A0A256JX51_HALEZ</name>
<sequence length="92" mass="10656">MGEDLPAEGVDFDKKELEELLEQVSDETLQTQQIQSVDDVANFPFEEANKLVDDVDIVDEVMDDGMREYTRLWLLDVTGDVFTEMEARRERV</sequence>